<keyword evidence="5" id="KW-0460">Magnesium</keyword>
<feature type="transmembrane region" description="Helical" evidence="6">
    <location>
        <begin position="311"/>
        <end position="329"/>
    </location>
</feature>
<dbReference type="GO" id="GO:0016787">
    <property type="term" value="F:hydrolase activity"/>
    <property type="evidence" value="ECO:0007669"/>
    <property type="project" value="UniProtKB-KW"/>
</dbReference>
<feature type="transmembrane region" description="Helical" evidence="6">
    <location>
        <begin position="208"/>
        <end position="233"/>
    </location>
</feature>
<keyword evidence="6" id="KW-1133">Transmembrane helix</keyword>
<dbReference type="SUPFAM" id="SSF48317">
    <property type="entry name" value="Acid phosphatase/Vanadium-dependent haloperoxidase"/>
    <property type="match status" value="1"/>
</dbReference>
<feature type="domain" description="Nudix hydrolase" evidence="8">
    <location>
        <begin position="30"/>
        <end position="163"/>
    </location>
</feature>
<dbReference type="Pfam" id="PF00293">
    <property type="entry name" value="NUDIX"/>
    <property type="match status" value="1"/>
</dbReference>
<dbReference type="SUPFAM" id="SSF55811">
    <property type="entry name" value="Nudix"/>
    <property type="match status" value="1"/>
</dbReference>
<feature type="transmembrane region" description="Helical" evidence="6">
    <location>
        <begin position="245"/>
        <end position="263"/>
    </location>
</feature>
<keyword evidence="6" id="KW-0472">Membrane</keyword>
<comment type="similarity">
    <text evidence="2">Belongs to the Nudix hydrolase family.</text>
</comment>
<gene>
    <name evidence="9" type="ORF">ACFFUV_04410</name>
</gene>
<dbReference type="PROSITE" id="PS51462">
    <property type="entry name" value="NUDIX"/>
    <property type="match status" value="1"/>
</dbReference>
<keyword evidence="4 9" id="KW-0378">Hydrolase</keyword>
<evidence type="ECO:0000256" key="1">
    <source>
        <dbReference type="ARBA" id="ARBA00001946"/>
    </source>
</evidence>
<evidence type="ECO:0000313" key="10">
    <source>
        <dbReference type="Proteomes" id="UP001589645"/>
    </source>
</evidence>
<reference evidence="9 10" key="1">
    <citation type="submission" date="2024-09" db="EMBL/GenBank/DDBJ databases">
        <authorList>
            <person name="Sun Q."/>
            <person name="Mori K."/>
        </authorList>
    </citation>
    <scope>NUCLEOTIDE SEQUENCE [LARGE SCALE GENOMIC DNA]</scope>
    <source>
        <strain evidence="9 10">CECT 8064</strain>
    </source>
</reference>
<organism evidence="9 10">
    <name type="scientific">Vibrio olivae</name>
    <dbReference type="NCBI Taxonomy" id="1243002"/>
    <lineage>
        <taxon>Bacteria</taxon>
        <taxon>Pseudomonadati</taxon>
        <taxon>Pseudomonadota</taxon>
        <taxon>Gammaproteobacteria</taxon>
        <taxon>Vibrionales</taxon>
        <taxon>Vibrionaceae</taxon>
        <taxon>Vibrio</taxon>
    </lineage>
</organism>
<sequence>MRVFFSCLLFLLGILSIALPSYADEASITSQPEGALCIVRADEKIVLIHESLTDKMSLPGGTISADETPEVTAQRETWEETGLVVKVKQLLGQTEQAYFYECASESDVIAYELNNILDGHEIPVWFAPHYGVEVSSAMLIEPSSLDSGLYRYPKQWDTVKALFNQAEGQNVTYVGNLIAAAPVINQVELNWILGFQHAIKSLPNGMGWLWDSAVLMLNQLTNPLLFLLIFPLLYWQFGLHFAYRVFYLVAITSLLCFVARQTFALPRPHVYIPAIELSHSDGFSMPSLALALWCSVGILVLNAFERFSLNRYFGAFIFLLIAIMTAKFYSGAAFIVDMLVGSIFGILTAWHIIRLEDKPGFDLEKLICSRTSWALLAAVAAVLALIFQMPSFTVLLATLLTACGIIWTGKESGDFISFREMVFMVLLLVLVNEIISFSATLVSSSSLLSLVAEILRFPLLLLVFNISALRSHKSEPL</sequence>
<feature type="transmembrane region" description="Helical" evidence="6">
    <location>
        <begin position="335"/>
        <end position="355"/>
    </location>
</feature>
<evidence type="ECO:0000256" key="5">
    <source>
        <dbReference type="ARBA" id="ARBA00022842"/>
    </source>
</evidence>
<evidence type="ECO:0000256" key="7">
    <source>
        <dbReference type="SAM" id="SignalP"/>
    </source>
</evidence>
<dbReference type="InterPro" id="IPR020084">
    <property type="entry name" value="NUDIX_hydrolase_CS"/>
</dbReference>
<comment type="cofactor">
    <cofactor evidence="1">
        <name>Mg(2+)</name>
        <dbReference type="ChEBI" id="CHEBI:18420"/>
    </cofactor>
</comment>
<evidence type="ECO:0000256" key="2">
    <source>
        <dbReference type="ARBA" id="ARBA00005582"/>
    </source>
</evidence>
<comment type="caution">
    <text evidence="9">The sequence shown here is derived from an EMBL/GenBank/DDBJ whole genome shotgun (WGS) entry which is preliminary data.</text>
</comment>
<dbReference type="InterPro" id="IPR000326">
    <property type="entry name" value="PAP2/HPO"/>
</dbReference>
<dbReference type="PANTHER" id="PTHR43758">
    <property type="entry name" value="7,8-DIHYDRO-8-OXOGUANINE TRIPHOSPHATASE"/>
    <property type="match status" value="1"/>
</dbReference>
<evidence type="ECO:0000256" key="3">
    <source>
        <dbReference type="ARBA" id="ARBA00022723"/>
    </source>
</evidence>
<dbReference type="CDD" id="cd02883">
    <property type="entry name" value="NUDIX_Hydrolase"/>
    <property type="match status" value="1"/>
</dbReference>
<keyword evidence="7" id="KW-0732">Signal</keyword>
<feature type="transmembrane region" description="Helical" evidence="6">
    <location>
        <begin position="367"/>
        <end position="386"/>
    </location>
</feature>
<dbReference type="EC" id="3.6.-.-" evidence="9"/>
<feature type="signal peptide" evidence="7">
    <location>
        <begin position="1"/>
        <end position="23"/>
    </location>
</feature>
<evidence type="ECO:0000259" key="8">
    <source>
        <dbReference type="PROSITE" id="PS51462"/>
    </source>
</evidence>
<name>A0ABV5HKV6_9VIBR</name>
<evidence type="ECO:0000256" key="4">
    <source>
        <dbReference type="ARBA" id="ARBA00022801"/>
    </source>
</evidence>
<evidence type="ECO:0000256" key="6">
    <source>
        <dbReference type="SAM" id="Phobius"/>
    </source>
</evidence>
<protein>
    <submittedName>
        <fullName evidence="9">Bifunctional NUDIX hydrolase/phosphatase PAP2 family protein</fullName>
        <ecNumber evidence="9">3.6.-.-</ecNumber>
    </submittedName>
</protein>
<keyword evidence="3" id="KW-0479">Metal-binding</keyword>
<feature type="chain" id="PRO_5046201074" evidence="7">
    <location>
        <begin position="24"/>
        <end position="477"/>
    </location>
</feature>
<dbReference type="CDD" id="cd01610">
    <property type="entry name" value="PAP2_like"/>
    <property type="match status" value="1"/>
</dbReference>
<dbReference type="PANTHER" id="PTHR43758:SF8">
    <property type="entry name" value="8-OXO-DGTP DIPHOSPHATASE YTKD-RELATED"/>
    <property type="match status" value="1"/>
</dbReference>
<feature type="transmembrane region" description="Helical" evidence="6">
    <location>
        <begin position="421"/>
        <end position="441"/>
    </location>
</feature>
<evidence type="ECO:0000313" key="9">
    <source>
        <dbReference type="EMBL" id="MFB9134211.1"/>
    </source>
</evidence>
<feature type="transmembrane region" description="Helical" evidence="6">
    <location>
        <begin position="392"/>
        <end position="409"/>
    </location>
</feature>
<dbReference type="RefSeq" id="WP_390190008.1">
    <property type="nucleotide sequence ID" value="NZ_JBHMEP010000001.1"/>
</dbReference>
<dbReference type="EMBL" id="JBHMEP010000001">
    <property type="protein sequence ID" value="MFB9134211.1"/>
    <property type="molecule type" value="Genomic_DNA"/>
</dbReference>
<dbReference type="PROSITE" id="PS00893">
    <property type="entry name" value="NUDIX_BOX"/>
    <property type="match status" value="1"/>
</dbReference>
<dbReference type="InterPro" id="IPR036938">
    <property type="entry name" value="PAP2/HPO_sf"/>
</dbReference>
<dbReference type="Gene3D" id="3.90.79.10">
    <property type="entry name" value="Nucleoside Triphosphate Pyrophosphohydrolase"/>
    <property type="match status" value="1"/>
</dbReference>
<dbReference type="Proteomes" id="UP001589645">
    <property type="component" value="Unassembled WGS sequence"/>
</dbReference>
<keyword evidence="6" id="KW-0812">Transmembrane</keyword>
<feature type="transmembrane region" description="Helical" evidence="6">
    <location>
        <begin position="447"/>
        <end position="469"/>
    </location>
</feature>
<dbReference type="Pfam" id="PF01569">
    <property type="entry name" value="PAP2"/>
    <property type="match status" value="1"/>
</dbReference>
<dbReference type="InterPro" id="IPR000086">
    <property type="entry name" value="NUDIX_hydrolase_dom"/>
</dbReference>
<keyword evidence="10" id="KW-1185">Reference proteome</keyword>
<feature type="transmembrane region" description="Helical" evidence="6">
    <location>
        <begin position="283"/>
        <end position="304"/>
    </location>
</feature>
<accession>A0ABV5HKV6</accession>
<dbReference type="InterPro" id="IPR015797">
    <property type="entry name" value="NUDIX_hydrolase-like_dom_sf"/>
</dbReference>
<proteinExistence type="inferred from homology"/>